<evidence type="ECO:0000256" key="2">
    <source>
        <dbReference type="SAM" id="Phobius"/>
    </source>
</evidence>
<dbReference type="GO" id="GO:0022857">
    <property type="term" value="F:transmembrane transporter activity"/>
    <property type="evidence" value="ECO:0007669"/>
    <property type="project" value="InterPro"/>
</dbReference>
<feature type="transmembrane region" description="Helical" evidence="2">
    <location>
        <begin position="238"/>
        <end position="259"/>
    </location>
</feature>
<feature type="transmembrane region" description="Helical" evidence="2">
    <location>
        <begin position="174"/>
        <end position="194"/>
    </location>
</feature>
<dbReference type="InterPro" id="IPR051361">
    <property type="entry name" value="ThrE/Ser_Exporter"/>
</dbReference>
<protein>
    <recommendedName>
        <fullName evidence="3">Threonine/serine exporter-like N-terminal domain-containing protein</fullName>
    </recommendedName>
</protein>
<feature type="transmembrane region" description="Helical" evidence="2">
    <location>
        <begin position="150"/>
        <end position="167"/>
    </location>
</feature>
<feature type="transmembrane region" description="Helical" evidence="2">
    <location>
        <begin position="299"/>
        <end position="315"/>
    </location>
</feature>
<feature type="transmembrane region" description="Helical" evidence="2">
    <location>
        <begin position="381"/>
        <end position="401"/>
    </location>
</feature>
<evidence type="ECO:0000256" key="1">
    <source>
        <dbReference type="ARBA" id="ARBA00034125"/>
    </source>
</evidence>
<dbReference type="AlphaFoldDB" id="A0A7Z0WIS6"/>
<feature type="transmembrane region" description="Helical" evidence="2">
    <location>
        <begin position="206"/>
        <end position="226"/>
    </location>
</feature>
<evidence type="ECO:0000313" key="4">
    <source>
        <dbReference type="EMBL" id="OLF08202.1"/>
    </source>
</evidence>
<reference evidence="4 5" key="1">
    <citation type="submission" date="2016-12" db="EMBL/GenBank/DDBJ databases">
        <title>The draft genome sequence of Actinophytocola xinjiangensis.</title>
        <authorList>
            <person name="Wang W."/>
            <person name="Yuan L."/>
        </authorList>
    </citation>
    <scope>NUCLEOTIDE SEQUENCE [LARGE SCALE GENOMIC DNA]</scope>
    <source>
        <strain evidence="4 5">CGMCC 4.4663</strain>
    </source>
</reference>
<feature type="transmembrane region" description="Helical" evidence="2">
    <location>
        <begin position="271"/>
        <end position="287"/>
    </location>
</feature>
<comment type="caution">
    <text evidence="4">The sequence shown here is derived from an EMBL/GenBank/DDBJ whole genome shotgun (WGS) entry which is preliminary data.</text>
</comment>
<proteinExistence type="inferred from homology"/>
<dbReference type="Proteomes" id="UP000185696">
    <property type="component" value="Unassembled WGS sequence"/>
</dbReference>
<comment type="similarity">
    <text evidence="1">Belongs to the ThrE exporter (TC 2.A.79) family.</text>
</comment>
<organism evidence="4 5">
    <name type="scientific">Actinophytocola xinjiangensis</name>
    <dbReference type="NCBI Taxonomy" id="485602"/>
    <lineage>
        <taxon>Bacteria</taxon>
        <taxon>Bacillati</taxon>
        <taxon>Actinomycetota</taxon>
        <taxon>Actinomycetes</taxon>
        <taxon>Pseudonocardiales</taxon>
        <taxon>Pseudonocardiaceae</taxon>
    </lineage>
</organism>
<dbReference type="InterPro" id="IPR010619">
    <property type="entry name" value="ThrE-like_N"/>
</dbReference>
<evidence type="ECO:0000259" key="3">
    <source>
        <dbReference type="Pfam" id="PF06738"/>
    </source>
</evidence>
<keyword evidence="2" id="KW-0812">Transmembrane</keyword>
<dbReference type="Pfam" id="PF06738">
    <property type="entry name" value="ThrE"/>
    <property type="match status" value="1"/>
</dbReference>
<name>A0A7Z0WIS6_9PSEU</name>
<sequence length="413" mass="42882">MAVPGEPEGPPPPPEELINFLRQLGVALCQAGDGANRVTAEMDEVAAAYGVPDVHFFVLPTGVFVRIGTGPSSTVDFAPTDLAPLRLDQISELYALLEQARTTRVAPADGVARLAEIRATEPRFPWWVRVIGHAGLTAGLGLVLNADPRALAGYLVLGAIVGLLRLLADRVEVLAMALPVVAAMLVTVLVYQFGEYLVGDRPTQLLIPPLVTFLPGAALTMGAVEMAAGSLVGGSSRLVSGFFSLMLLAFGILAGTQLVGVPTEPTSPPAALGWWAPLVGVLVFGVGQSLNSSAPRGSLHWLLITLYLAWGSQFLTTLAGLGMLSGFVGGLMLVPIAYFAQRHHGPPSQVVFLPAFWLLVPGALGLSGVSELVGTNAGSGLADLLSALLAVVAIALGVLVGSSLTRTAQRYLP</sequence>
<evidence type="ECO:0000313" key="5">
    <source>
        <dbReference type="Proteomes" id="UP000185696"/>
    </source>
</evidence>
<feature type="transmembrane region" description="Helical" evidence="2">
    <location>
        <begin position="321"/>
        <end position="339"/>
    </location>
</feature>
<feature type="domain" description="Threonine/serine exporter-like N-terminal" evidence="3">
    <location>
        <begin position="20"/>
        <end position="258"/>
    </location>
</feature>
<dbReference type="EMBL" id="MSIF01000013">
    <property type="protein sequence ID" value="OLF08202.1"/>
    <property type="molecule type" value="Genomic_DNA"/>
</dbReference>
<dbReference type="PANTHER" id="PTHR31082:SF4">
    <property type="entry name" value="PHEROMONE-REGULATED MEMBRANE PROTEIN 10"/>
    <property type="match status" value="1"/>
</dbReference>
<dbReference type="PANTHER" id="PTHR31082">
    <property type="entry name" value="PHEROMONE-REGULATED MEMBRANE PROTEIN 10"/>
    <property type="match status" value="1"/>
</dbReference>
<keyword evidence="2" id="KW-1133">Transmembrane helix</keyword>
<feature type="transmembrane region" description="Helical" evidence="2">
    <location>
        <begin position="351"/>
        <end position="369"/>
    </location>
</feature>
<keyword evidence="5" id="KW-1185">Reference proteome</keyword>
<gene>
    <name evidence="4" type="ORF">BLA60_24665</name>
</gene>
<accession>A0A7Z0WIS6</accession>
<dbReference type="GO" id="GO:0016020">
    <property type="term" value="C:membrane"/>
    <property type="evidence" value="ECO:0007669"/>
    <property type="project" value="UniProtKB-SubCell"/>
</dbReference>
<keyword evidence="2" id="KW-0472">Membrane</keyword>